<dbReference type="Gene3D" id="3.30.565.10">
    <property type="entry name" value="Histidine kinase-like ATPase, C-terminal domain"/>
    <property type="match status" value="1"/>
</dbReference>
<keyword evidence="3" id="KW-1185">Reference proteome</keyword>
<accession>A0A1N6D648</accession>
<dbReference type="Pfam" id="PF25794">
    <property type="entry name" value="SACS"/>
    <property type="match status" value="1"/>
</dbReference>
<dbReference type="PANTHER" id="PTHR32387:SF0">
    <property type="entry name" value="PROTEIN NO VEIN"/>
    <property type="match status" value="1"/>
</dbReference>
<gene>
    <name evidence="2" type="ORF">SAMN05444394_0301</name>
</gene>
<feature type="domain" description="Sacsin/Nov" evidence="1">
    <location>
        <begin position="156"/>
        <end position="347"/>
    </location>
</feature>
<evidence type="ECO:0000259" key="1">
    <source>
        <dbReference type="Pfam" id="PF25794"/>
    </source>
</evidence>
<name>A0A1N6D648_9BACT</name>
<organism evidence="2 3">
    <name type="scientific">Algoriphagus halophilus</name>
    <dbReference type="NCBI Taxonomy" id="226505"/>
    <lineage>
        <taxon>Bacteria</taxon>
        <taxon>Pseudomonadati</taxon>
        <taxon>Bacteroidota</taxon>
        <taxon>Cytophagia</taxon>
        <taxon>Cytophagales</taxon>
        <taxon>Cyclobacteriaceae</taxon>
        <taxon>Algoriphagus</taxon>
    </lineage>
</organism>
<dbReference type="InterPro" id="IPR058210">
    <property type="entry name" value="SACS/Nov_dom"/>
</dbReference>
<sequence>MIARAKALQILKDYWGTSELVFQADFLIPKNITLREGTKPFGYFMNFRLNGEVIDYPPEARNERRLSIKYPIKDGLKEKQRYEVKVELSEDKYRVTNPFSLRVTEFKEIQASVSQNQDSSLEAAIKEIFEENLTINSPFQVVNLANSVESLATDIYSENKRFIYELIQNADDAALDENAELSIQILENYVVISHNGAPFNSRDIRGLCSIGIGTKTDDASKTGYKGIGFKSVFGQPDGIVYVKTANTLFRFDRDYVEKKGWNSKWGDQEAWEKKHNVQFHCPWQMMPILSNRIDDSEAAQILNDENFTVKTAIKIRDGKRLYKDIISLFEDAKFMLFLRKIKSVKLVRNDNIISLEKVKNEEDSNQVSLFKNDKLLSNWYVISWIHDIPAEIRKELKSDIKTPKKIQDMEKTEISFAIQLNGQKTEIELLKENESPIYTYLPTSEKEFNFPFIVNSNFLLDAGREKIHKNRIWNEWLFQVIGYKTVECCAHFAQKKIFESSYLSLFRNGFYTQTDNLRIKLNLGLEFGFEKHPFIRNRKDELSRLLDVCFDPYDLNSVDPIINEKIAGFLSVSEDGFQIESKNLIPQTDSNKILKKFNPKELSELQLQNFFSSESLRKSISLENNLKILEFLKSFEEKDPSGKWYSVVTNHKLIVNNDGNLDYITGVCFPMRISSPIGDQYKNRLIHQKVYDEINDPDFISWLKKLGVTEPGEIAYLEKEIIGRIDSCINGVNFLEITSFIFDLHLSGKLTQNHYISLQELPLKTNHGFKKANECVLPEEYNPTIDFSKVIRNTNSVVKEYLEIGTPQDCRVFFKALNVIDDIDFIKSAKRSSSELPLAYVNGAYTFSKDGHVYPHLVGVYYVGPLNQGVPFFIQTFSFFDQVTSSSIAELFWERLFIKFHIKRDKSGELGDGYEKKKPYTEYSLGNGHFLRTLDKMKWGRYPNNETYTLGYFFWRIENVSCLPTSCGMKIPKEAFVNSDYNKELAGDYLPIVTLKDQIPEDWRKILNLRTKFSLSDLLSVLDQIAQEVSSKGKLDRENQKRIGLIYNEIFQQIENNEEISLSEIEEWGKNHCLVSSSFKSIIPKELLWIKVPGFENVSIGIETIFLPPNLDKRNSAFEPFLEAFGVRIIEDFSVEADNQNEFYDLKIKLLKLIGPIGLLLRQRMQTSNLDKFIYERYERISKTKFIKCSNLRPVFFHGSEKIEGEGISYCYEKNKDEFLLTFNWANPISLLNISHELSLLISATKVEKELMVLLGLSDLQVSEFLKSIKLNPEDYQKCSSYQDILKLIEELEKKSRPSISPNLKAVQPIPEPLPQKELDEDYVSNEKIESPTVHKIKKLEYDDDEIAQIKKLFGRELEDSELEEENLFAQVKALRYFKNQGYDISQAEAQFKQNYEDKFIYPIIDQRGVAFKVMCRSARRGVLFLGGYAWVSLKNEDTILYILTGDVSTDCILIKTQEELEKKLNSYFKVIRRINSTIEDLRTIIEAETELSDLQLLYRAKEGPFDVIFNPQQNKPGETEGPLTDIGIDI</sequence>
<dbReference type="STRING" id="226505.SAMN05444394_0301"/>
<reference evidence="3" key="1">
    <citation type="submission" date="2016-11" db="EMBL/GenBank/DDBJ databases">
        <authorList>
            <person name="Varghese N."/>
            <person name="Submissions S."/>
        </authorList>
    </citation>
    <scope>NUCLEOTIDE SEQUENCE [LARGE SCALE GENOMIC DNA]</scope>
    <source>
        <strain evidence="3">DSM 15292</strain>
    </source>
</reference>
<evidence type="ECO:0000313" key="3">
    <source>
        <dbReference type="Proteomes" id="UP000185221"/>
    </source>
</evidence>
<dbReference type="EMBL" id="FSRC01000001">
    <property type="protein sequence ID" value="SIN66229.1"/>
    <property type="molecule type" value="Genomic_DNA"/>
</dbReference>
<proteinExistence type="predicted"/>
<dbReference type="InterPro" id="IPR036890">
    <property type="entry name" value="HATPase_C_sf"/>
</dbReference>
<evidence type="ECO:0000313" key="2">
    <source>
        <dbReference type="EMBL" id="SIN66229.1"/>
    </source>
</evidence>
<dbReference type="SUPFAM" id="SSF55874">
    <property type="entry name" value="ATPase domain of HSP90 chaperone/DNA topoisomerase II/histidine kinase"/>
    <property type="match status" value="1"/>
</dbReference>
<protein>
    <recommendedName>
        <fullName evidence="1">Sacsin/Nov domain-containing protein</fullName>
    </recommendedName>
</protein>
<dbReference type="PANTHER" id="PTHR32387">
    <property type="entry name" value="WU:FJ29H11"/>
    <property type="match status" value="1"/>
</dbReference>
<dbReference type="NCBIfam" id="NF047352">
    <property type="entry name" value="P_loop_sacsin"/>
    <property type="match status" value="1"/>
</dbReference>
<dbReference type="InterPro" id="IPR052957">
    <property type="entry name" value="Auxin_embryo_med"/>
</dbReference>
<dbReference type="Proteomes" id="UP000185221">
    <property type="component" value="Unassembled WGS sequence"/>
</dbReference>